<feature type="non-terminal residue" evidence="2">
    <location>
        <position position="87"/>
    </location>
</feature>
<gene>
    <name evidence="2" type="ORF">NTEN_LOCUS8775</name>
</gene>
<feature type="region of interest" description="Disordered" evidence="1">
    <location>
        <begin position="1"/>
        <end position="87"/>
    </location>
</feature>
<dbReference type="Proteomes" id="UP000479000">
    <property type="component" value="Unassembled WGS sequence"/>
</dbReference>
<organism evidence="2 3">
    <name type="scientific">Nesidiocoris tenuis</name>
    <dbReference type="NCBI Taxonomy" id="355587"/>
    <lineage>
        <taxon>Eukaryota</taxon>
        <taxon>Metazoa</taxon>
        <taxon>Ecdysozoa</taxon>
        <taxon>Arthropoda</taxon>
        <taxon>Hexapoda</taxon>
        <taxon>Insecta</taxon>
        <taxon>Pterygota</taxon>
        <taxon>Neoptera</taxon>
        <taxon>Paraneoptera</taxon>
        <taxon>Hemiptera</taxon>
        <taxon>Heteroptera</taxon>
        <taxon>Panheteroptera</taxon>
        <taxon>Cimicomorpha</taxon>
        <taxon>Miridae</taxon>
        <taxon>Dicyphina</taxon>
        <taxon>Nesidiocoris</taxon>
    </lineage>
</organism>
<keyword evidence="3" id="KW-1185">Reference proteome</keyword>
<accession>A0A6H5GJP5</accession>
<evidence type="ECO:0000313" key="2">
    <source>
        <dbReference type="EMBL" id="CAB0003138.1"/>
    </source>
</evidence>
<sequence length="87" mass="9218">MRLRQQLVNFRPSGGASARGITVPSPAGIGLKNANKMDGRPHNVTTDRTPTMGYKKPRNGSGRACPDVSNIFRSSAPGRGKNGSSPR</sequence>
<reference evidence="2 3" key="1">
    <citation type="submission" date="2020-02" db="EMBL/GenBank/DDBJ databases">
        <authorList>
            <person name="Ferguson B K."/>
        </authorList>
    </citation>
    <scope>NUCLEOTIDE SEQUENCE [LARGE SCALE GENOMIC DNA]</scope>
</reference>
<protein>
    <submittedName>
        <fullName evidence="2">Uncharacterized protein</fullName>
    </submittedName>
</protein>
<name>A0A6H5GJP5_9HEMI</name>
<dbReference type="AlphaFoldDB" id="A0A6H5GJP5"/>
<evidence type="ECO:0000313" key="3">
    <source>
        <dbReference type="Proteomes" id="UP000479000"/>
    </source>
</evidence>
<evidence type="ECO:0000256" key="1">
    <source>
        <dbReference type="SAM" id="MobiDB-lite"/>
    </source>
</evidence>
<proteinExistence type="predicted"/>
<dbReference type="EMBL" id="CADCXU010013337">
    <property type="protein sequence ID" value="CAB0003138.1"/>
    <property type="molecule type" value="Genomic_DNA"/>
</dbReference>